<feature type="domain" description="HTH araC/xylS-type" evidence="4">
    <location>
        <begin position="265"/>
        <end position="364"/>
    </location>
</feature>
<dbReference type="EMBL" id="BBWV01000004">
    <property type="protein sequence ID" value="GAO45184.1"/>
    <property type="molecule type" value="Genomic_DNA"/>
</dbReference>
<dbReference type="InterPro" id="IPR029787">
    <property type="entry name" value="Nucleotide_cyclase"/>
</dbReference>
<evidence type="ECO:0000313" key="5">
    <source>
        <dbReference type="EMBL" id="GAO45184.1"/>
    </source>
</evidence>
<dbReference type="PROSITE" id="PS01124">
    <property type="entry name" value="HTH_ARAC_FAMILY_2"/>
    <property type="match status" value="1"/>
</dbReference>
<keyword evidence="2" id="KW-0238">DNA-binding</keyword>
<reference evidence="5 6" key="1">
    <citation type="submission" date="2015-04" db="EMBL/GenBank/DDBJ databases">
        <title>Whole genome shotgun sequence of Flavihumibacter petaseus NBRC 106054.</title>
        <authorList>
            <person name="Miyazawa S."/>
            <person name="Hosoyama A."/>
            <person name="Hashimoto M."/>
            <person name="Noguchi M."/>
            <person name="Tsuchikane K."/>
            <person name="Ohji S."/>
            <person name="Yamazoe A."/>
            <person name="Ichikawa N."/>
            <person name="Kimura A."/>
            <person name="Fujita N."/>
        </authorList>
    </citation>
    <scope>NUCLEOTIDE SEQUENCE [LARGE SCALE GENOMIC DNA]</scope>
    <source>
        <strain evidence="5 6">NBRC 106054</strain>
    </source>
</reference>
<dbReference type="PRINTS" id="PR00032">
    <property type="entry name" value="HTHARAC"/>
</dbReference>
<dbReference type="GO" id="GO:0003700">
    <property type="term" value="F:DNA-binding transcription factor activity"/>
    <property type="evidence" value="ECO:0007669"/>
    <property type="project" value="InterPro"/>
</dbReference>
<evidence type="ECO:0000256" key="2">
    <source>
        <dbReference type="ARBA" id="ARBA00023125"/>
    </source>
</evidence>
<dbReference type="SUPFAM" id="SSF46689">
    <property type="entry name" value="Homeodomain-like"/>
    <property type="match status" value="1"/>
</dbReference>
<organism evidence="5 6">
    <name type="scientific">Flavihumibacter petaseus NBRC 106054</name>
    <dbReference type="NCBI Taxonomy" id="1220578"/>
    <lineage>
        <taxon>Bacteria</taxon>
        <taxon>Pseudomonadati</taxon>
        <taxon>Bacteroidota</taxon>
        <taxon>Chitinophagia</taxon>
        <taxon>Chitinophagales</taxon>
        <taxon>Chitinophagaceae</taxon>
        <taxon>Flavihumibacter</taxon>
    </lineage>
</organism>
<dbReference type="OrthoDB" id="135231at2"/>
<comment type="caution">
    <text evidence="5">The sequence shown here is derived from an EMBL/GenBank/DDBJ whole genome shotgun (WGS) entry which is preliminary data.</text>
</comment>
<sequence length="366" mass="40669">MPIYMDIHVAPGVSALGVAEAHQLDLSLQHDYGCKCMTYWVDEMRETVFCLIDAPNKEAVVTLHSKAHGMLPSKIIEVRSDLVESFLGRIYDPEATIKTENGLTVFHDPSFRILLMVSGNDPLLLQQKFGTLDAAELLHKQYSMIRRQVSAAGGKEVPGGPGKLLFSFASAEHAARCARAVQEELSGMHGDLMEWRMSISGGEPVGKSEDLFGDAVRLAENLCEVARQKQIALSHGISELLSHDRAGSKAFAFVSLSQREESQLNSLFDILEENWQNAEFDIDQYCQTMAMSKSQLYRTALALTGSSPNQLLKAYRLNRAKDLLRKRSFSVAEIAFEAGFTSPSYFTKCFKEKFGILPMTYVGLIQ</sequence>
<dbReference type="InterPro" id="IPR009057">
    <property type="entry name" value="Homeodomain-like_sf"/>
</dbReference>
<dbReference type="SUPFAM" id="SSF55073">
    <property type="entry name" value="Nucleotide cyclase"/>
    <property type="match status" value="1"/>
</dbReference>
<dbReference type="STRING" id="1220578.FPE01S_04_04280"/>
<dbReference type="Gene3D" id="3.30.70.3090">
    <property type="entry name" value="ORF SCO4226, nickel-binding ferredoxin-like monomer"/>
    <property type="match status" value="1"/>
</dbReference>
<protein>
    <submittedName>
        <fullName evidence="5">Putative AraC family transcriptional regulator</fullName>
    </submittedName>
</protein>
<dbReference type="InterPro" id="IPR025336">
    <property type="entry name" value="SCO4226-like"/>
</dbReference>
<dbReference type="GO" id="GO:0043565">
    <property type="term" value="F:sequence-specific DNA binding"/>
    <property type="evidence" value="ECO:0007669"/>
    <property type="project" value="InterPro"/>
</dbReference>
<name>A0A0E9N5T7_9BACT</name>
<proteinExistence type="predicted"/>
<keyword evidence="6" id="KW-1185">Reference proteome</keyword>
<dbReference type="AlphaFoldDB" id="A0A0E9N5T7"/>
<dbReference type="InterPro" id="IPR018062">
    <property type="entry name" value="HTH_AraC-typ_CS"/>
</dbReference>
<dbReference type="PANTHER" id="PTHR43280">
    <property type="entry name" value="ARAC-FAMILY TRANSCRIPTIONAL REGULATOR"/>
    <property type="match status" value="1"/>
</dbReference>
<dbReference type="Pfam" id="PF12833">
    <property type="entry name" value="HTH_18"/>
    <property type="match status" value="1"/>
</dbReference>
<evidence type="ECO:0000313" key="6">
    <source>
        <dbReference type="Proteomes" id="UP000033121"/>
    </source>
</evidence>
<evidence type="ECO:0000256" key="3">
    <source>
        <dbReference type="ARBA" id="ARBA00023163"/>
    </source>
</evidence>
<dbReference type="InterPro" id="IPR020449">
    <property type="entry name" value="Tscrpt_reg_AraC-type_HTH"/>
</dbReference>
<evidence type="ECO:0000256" key="1">
    <source>
        <dbReference type="ARBA" id="ARBA00023015"/>
    </source>
</evidence>
<dbReference type="Proteomes" id="UP000033121">
    <property type="component" value="Unassembled WGS sequence"/>
</dbReference>
<dbReference type="Gene3D" id="1.10.10.60">
    <property type="entry name" value="Homeodomain-like"/>
    <property type="match status" value="1"/>
</dbReference>
<keyword evidence="3" id="KW-0804">Transcription</keyword>
<dbReference type="Gene3D" id="3.30.70.1230">
    <property type="entry name" value="Nucleotide cyclase"/>
    <property type="match status" value="1"/>
</dbReference>
<accession>A0A0E9N5T7</accession>
<gene>
    <name evidence="5" type="ORF">FPE01S_04_04280</name>
</gene>
<dbReference type="PROSITE" id="PS00041">
    <property type="entry name" value="HTH_ARAC_FAMILY_1"/>
    <property type="match status" value="1"/>
</dbReference>
<dbReference type="InterPro" id="IPR018060">
    <property type="entry name" value="HTH_AraC"/>
</dbReference>
<dbReference type="PANTHER" id="PTHR43280:SF2">
    <property type="entry name" value="HTH-TYPE TRANSCRIPTIONAL REGULATOR EXSA"/>
    <property type="match status" value="1"/>
</dbReference>
<dbReference type="Pfam" id="PF14026">
    <property type="entry name" value="SCO4226-like"/>
    <property type="match status" value="1"/>
</dbReference>
<dbReference type="InterPro" id="IPR042557">
    <property type="entry name" value="SCO4226"/>
</dbReference>
<evidence type="ECO:0000259" key="4">
    <source>
        <dbReference type="PROSITE" id="PS01124"/>
    </source>
</evidence>
<dbReference type="SMART" id="SM00342">
    <property type="entry name" value="HTH_ARAC"/>
    <property type="match status" value="1"/>
</dbReference>
<keyword evidence="1" id="KW-0805">Transcription regulation</keyword>